<accession>A0A0L8FZF2</accession>
<gene>
    <name evidence="1" type="ORF">OCBIM_22003532mg</name>
</gene>
<organism evidence="1">
    <name type="scientific">Octopus bimaculoides</name>
    <name type="common">California two-spotted octopus</name>
    <dbReference type="NCBI Taxonomy" id="37653"/>
    <lineage>
        <taxon>Eukaryota</taxon>
        <taxon>Metazoa</taxon>
        <taxon>Spiralia</taxon>
        <taxon>Lophotrochozoa</taxon>
        <taxon>Mollusca</taxon>
        <taxon>Cephalopoda</taxon>
        <taxon>Coleoidea</taxon>
        <taxon>Octopodiformes</taxon>
        <taxon>Octopoda</taxon>
        <taxon>Incirrata</taxon>
        <taxon>Octopodidae</taxon>
        <taxon>Octopus</taxon>
    </lineage>
</organism>
<evidence type="ECO:0000313" key="1">
    <source>
        <dbReference type="EMBL" id="KOF70068.1"/>
    </source>
</evidence>
<sequence length="93" mass="11334">MLSNIFERNKFIEATQTKTKEDKRRVIQNMVSYLESSPSRKFFPFMKYLNVNRTNEVLQQQMIKFCEVQQKRFWNCLNLEENCGTRKSLIREM</sequence>
<protein>
    <submittedName>
        <fullName evidence="1">Uncharacterized protein</fullName>
    </submittedName>
</protein>
<dbReference type="AlphaFoldDB" id="A0A0L8FZF2"/>
<reference evidence="1" key="1">
    <citation type="submission" date="2015-07" db="EMBL/GenBank/DDBJ databases">
        <title>MeaNS - Measles Nucleotide Surveillance Program.</title>
        <authorList>
            <person name="Tran T."/>
            <person name="Druce J."/>
        </authorList>
    </citation>
    <scope>NUCLEOTIDE SEQUENCE</scope>
    <source>
        <strain evidence="1">UCB-OBI-ISO-001</strain>
        <tissue evidence="1">Gonad</tissue>
    </source>
</reference>
<name>A0A0L8FZF2_OCTBM</name>
<dbReference type="EMBL" id="KQ425024">
    <property type="protein sequence ID" value="KOF70068.1"/>
    <property type="molecule type" value="Genomic_DNA"/>
</dbReference>
<proteinExistence type="predicted"/>